<evidence type="ECO:0000256" key="2">
    <source>
        <dbReference type="PROSITE-ProRule" id="PRU00335"/>
    </source>
</evidence>
<feature type="DNA-binding region" description="H-T-H motif" evidence="2">
    <location>
        <begin position="29"/>
        <end position="48"/>
    </location>
</feature>
<proteinExistence type="predicted"/>
<dbReference type="RefSeq" id="WP_121154477.1">
    <property type="nucleotide sequence ID" value="NZ_RBKT01000001.1"/>
</dbReference>
<sequence length="204" mass="22978">MIRDAQATQQRLLAAAADEFSAYGIAGARVDRIATAAKSNKAQIYHYFGSKERLFDAVLDAIVRRTAGEVPIDVNDLPGYAGRLFDRYEDDPRIARLATWYRLERPGEPEQIKVLSDTIRDELQQIRRAQEDGTLPARYRPADLLNLVLHLSFLWASVFPELKDQFAKVSRAHRRRILTEAVKALLTPDDESVDGGQDQQAALS</sequence>
<dbReference type="Pfam" id="PF00440">
    <property type="entry name" value="TetR_N"/>
    <property type="match status" value="1"/>
</dbReference>
<dbReference type="AlphaFoldDB" id="A0A495JC10"/>
<dbReference type="PANTHER" id="PTHR30328">
    <property type="entry name" value="TRANSCRIPTIONAL REPRESSOR"/>
    <property type="match status" value="1"/>
</dbReference>
<name>A0A495JC10_9ACTN</name>
<protein>
    <submittedName>
        <fullName evidence="4">TetR family transcriptional regulator</fullName>
    </submittedName>
</protein>
<keyword evidence="1 2" id="KW-0238">DNA-binding</keyword>
<accession>A0A495JC10</accession>
<dbReference type="PROSITE" id="PS50977">
    <property type="entry name" value="HTH_TETR_2"/>
    <property type="match status" value="1"/>
</dbReference>
<dbReference type="GO" id="GO:0006355">
    <property type="term" value="P:regulation of DNA-templated transcription"/>
    <property type="evidence" value="ECO:0007669"/>
    <property type="project" value="UniProtKB-ARBA"/>
</dbReference>
<evidence type="ECO:0000313" key="5">
    <source>
        <dbReference type="Proteomes" id="UP000277671"/>
    </source>
</evidence>
<feature type="domain" description="HTH tetR-type" evidence="3">
    <location>
        <begin position="6"/>
        <end position="66"/>
    </location>
</feature>
<dbReference type="SUPFAM" id="SSF48498">
    <property type="entry name" value="Tetracyclin repressor-like, C-terminal domain"/>
    <property type="match status" value="1"/>
</dbReference>
<evidence type="ECO:0000256" key="1">
    <source>
        <dbReference type="ARBA" id="ARBA00023125"/>
    </source>
</evidence>
<dbReference type="InterPro" id="IPR009057">
    <property type="entry name" value="Homeodomain-like_sf"/>
</dbReference>
<dbReference type="Gene3D" id="1.10.357.10">
    <property type="entry name" value="Tetracycline Repressor, domain 2"/>
    <property type="match status" value="1"/>
</dbReference>
<dbReference type="PANTHER" id="PTHR30328:SF54">
    <property type="entry name" value="HTH-TYPE TRANSCRIPTIONAL REPRESSOR SCO4008"/>
    <property type="match status" value="1"/>
</dbReference>
<dbReference type="EMBL" id="RBKT01000001">
    <property type="protein sequence ID" value="RKR86455.1"/>
    <property type="molecule type" value="Genomic_DNA"/>
</dbReference>
<dbReference type="Proteomes" id="UP000277671">
    <property type="component" value="Unassembled WGS sequence"/>
</dbReference>
<dbReference type="PRINTS" id="PR00455">
    <property type="entry name" value="HTHTETR"/>
</dbReference>
<dbReference type="OrthoDB" id="4726108at2"/>
<reference evidence="4 5" key="1">
    <citation type="submission" date="2018-10" db="EMBL/GenBank/DDBJ databases">
        <title>Sequencing the genomes of 1000 actinobacteria strains.</title>
        <authorList>
            <person name="Klenk H.-P."/>
        </authorList>
    </citation>
    <scope>NUCLEOTIDE SEQUENCE [LARGE SCALE GENOMIC DNA]</scope>
    <source>
        <strain evidence="4 5">DSM 45175</strain>
    </source>
</reference>
<dbReference type="InterPro" id="IPR036271">
    <property type="entry name" value="Tet_transcr_reg_TetR-rel_C_sf"/>
</dbReference>
<dbReference type="InterPro" id="IPR001647">
    <property type="entry name" value="HTH_TetR"/>
</dbReference>
<evidence type="ECO:0000313" key="4">
    <source>
        <dbReference type="EMBL" id="RKR86455.1"/>
    </source>
</evidence>
<keyword evidence="5" id="KW-1185">Reference proteome</keyword>
<organism evidence="4 5">
    <name type="scientific">Micromonospora pisi</name>
    <dbReference type="NCBI Taxonomy" id="589240"/>
    <lineage>
        <taxon>Bacteria</taxon>
        <taxon>Bacillati</taxon>
        <taxon>Actinomycetota</taxon>
        <taxon>Actinomycetes</taxon>
        <taxon>Micromonosporales</taxon>
        <taxon>Micromonosporaceae</taxon>
        <taxon>Micromonospora</taxon>
    </lineage>
</organism>
<dbReference type="InterPro" id="IPR050109">
    <property type="entry name" value="HTH-type_TetR-like_transc_reg"/>
</dbReference>
<comment type="caution">
    <text evidence="4">The sequence shown here is derived from an EMBL/GenBank/DDBJ whole genome shotgun (WGS) entry which is preliminary data.</text>
</comment>
<dbReference type="Pfam" id="PF17926">
    <property type="entry name" value="TetR_C_21"/>
    <property type="match status" value="1"/>
</dbReference>
<dbReference type="GO" id="GO:0003677">
    <property type="term" value="F:DNA binding"/>
    <property type="evidence" value="ECO:0007669"/>
    <property type="project" value="UniProtKB-UniRule"/>
</dbReference>
<evidence type="ECO:0000259" key="3">
    <source>
        <dbReference type="PROSITE" id="PS50977"/>
    </source>
</evidence>
<dbReference type="SUPFAM" id="SSF46689">
    <property type="entry name" value="Homeodomain-like"/>
    <property type="match status" value="1"/>
</dbReference>
<gene>
    <name evidence="4" type="ORF">BDK92_0685</name>
</gene>
<dbReference type="InterPro" id="IPR041467">
    <property type="entry name" value="Sco4008_C"/>
</dbReference>